<sequence>MRIGFYSSSTGITALSPKRFRRAESFLKSKGAELVAGNLTGKNDFYRSASIRERAKEINDLIYDDSLDIIMSTIGGSNTNSVLPYIDYSYLVKHPKTFVGYSDASALLIAVKTQAPNCRVLYGPALVASFGEWPPYNELTWQYFKKIVDTPSKTSVSFKAPDFWTDEKTNWEDFEHEKKNHKNLWKYINSPVLSGRLIGGNLNTIYGILASRYFTKISDGDILFLEDSEKDAATVEKNFAMIKDAGIFDKVKGIILGKHALFDDDGSNRLPIEILQEVLNNRKLPIIYDYDSCHTIPMITTPIACQVRIDAKNMTVSFSDF</sequence>
<evidence type="ECO:0000313" key="4">
    <source>
        <dbReference type="Proteomes" id="UP001281024"/>
    </source>
</evidence>
<organism evidence="3 4">
    <name type="scientific">Oenococcus oeni</name>
    <name type="common">Leuconostoc oenos</name>
    <dbReference type="NCBI Taxonomy" id="1247"/>
    <lineage>
        <taxon>Bacteria</taxon>
        <taxon>Bacillati</taxon>
        <taxon>Bacillota</taxon>
        <taxon>Bacilli</taxon>
        <taxon>Lactobacillales</taxon>
        <taxon>Lactobacillaceae</taxon>
        <taxon>Oenococcus</taxon>
    </lineage>
</organism>
<dbReference type="Gene3D" id="3.50.30.60">
    <property type="entry name" value="LD-carboxypeptidase A C-terminal domain-like"/>
    <property type="match status" value="1"/>
</dbReference>
<evidence type="ECO:0000256" key="1">
    <source>
        <dbReference type="ARBA" id="ARBA00010233"/>
    </source>
</evidence>
<dbReference type="Gene3D" id="3.40.50.10740">
    <property type="entry name" value="Class I glutamine amidotransferase-like"/>
    <property type="match status" value="1"/>
</dbReference>
<dbReference type="Pfam" id="PF17676">
    <property type="entry name" value="Peptidase_S66C"/>
    <property type="match status" value="1"/>
</dbReference>
<dbReference type="PANTHER" id="PTHR30237">
    <property type="entry name" value="MURAMOYLTETRAPEPTIDE CARBOXYPEPTIDASE"/>
    <property type="match status" value="1"/>
</dbReference>
<accession>A0A483BM65</accession>
<keyword evidence="2" id="KW-0378">Hydrolase</keyword>
<dbReference type="SUPFAM" id="SSF141986">
    <property type="entry name" value="LD-carboxypeptidase A C-terminal domain-like"/>
    <property type="match status" value="1"/>
</dbReference>
<comment type="similarity">
    <text evidence="1">Belongs to the peptidase S66 family.</text>
</comment>
<dbReference type="PANTHER" id="PTHR30237:SF5">
    <property type="entry name" value="CARBOXYPEPTIDASE VC_A0337-RELATED"/>
    <property type="match status" value="1"/>
</dbReference>
<reference evidence="3" key="1">
    <citation type="submission" date="2019-10" db="EMBL/GenBank/DDBJ databases">
        <title>Malate fermentation in French cider.</title>
        <authorList>
            <person name="Cousin F.J."/>
            <person name="Medina Fernandez S."/>
            <person name="Misery B."/>
            <person name="Laplace J.-M."/>
            <person name="Cretenet M."/>
        </authorList>
    </citation>
    <scope>NUCLEOTIDE SEQUENCE</scope>
    <source>
        <strain evidence="3">UCMA15129</strain>
    </source>
</reference>
<dbReference type="CDD" id="cd07062">
    <property type="entry name" value="Peptidase_S66_mccF_like"/>
    <property type="match status" value="1"/>
</dbReference>
<dbReference type="PIRSF" id="PIRSF028757">
    <property type="entry name" value="LD-carboxypeptidase"/>
    <property type="match status" value="1"/>
</dbReference>
<dbReference type="InterPro" id="IPR027478">
    <property type="entry name" value="LdcA_N"/>
</dbReference>
<dbReference type="InterPro" id="IPR040449">
    <property type="entry name" value="Peptidase_S66_N"/>
</dbReference>
<dbReference type="GO" id="GO:0016787">
    <property type="term" value="F:hydrolase activity"/>
    <property type="evidence" value="ECO:0007669"/>
    <property type="project" value="UniProtKB-KW"/>
</dbReference>
<dbReference type="RefSeq" id="WP_186421472.1">
    <property type="nucleotide sequence ID" value="NZ_ULFV01000012.1"/>
</dbReference>
<dbReference type="SUPFAM" id="SSF52317">
    <property type="entry name" value="Class I glutamine amidotransferase-like"/>
    <property type="match status" value="1"/>
</dbReference>
<evidence type="ECO:0000256" key="2">
    <source>
        <dbReference type="ARBA" id="ARBA00022801"/>
    </source>
</evidence>
<dbReference type="AlphaFoldDB" id="A0A483BM65"/>
<dbReference type="InterPro" id="IPR029062">
    <property type="entry name" value="Class_I_gatase-like"/>
</dbReference>
<name>A0A483BM65_OENOE</name>
<dbReference type="InterPro" id="IPR003507">
    <property type="entry name" value="S66_fam"/>
</dbReference>
<dbReference type="Proteomes" id="UP001281024">
    <property type="component" value="Unassembled WGS sequence"/>
</dbReference>
<protein>
    <submittedName>
        <fullName evidence="3">LD-carboxypeptidase</fullName>
    </submittedName>
</protein>
<proteinExistence type="inferred from homology"/>
<dbReference type="EMBL" id="WERV01000003">
    <property type="protein sequence ID" value="MDV7715234.1"/>
    <property type="molecule type" value="Genomic_DNA"/>
</dbReference>
<dbReference type="Pfam" id="PF02016">
    <property type="entry name" value="Peptidase_S66"/>
    <property type="match status" value="1"/>
</dbReference>
<dbReference type="InterPro" id="IPR040921">
    <property type="entry name" value="Peptidase_S66C"/>
</dbReference>
<evidence type="ECO:0000313" key="3">
    <source>
        <dbReference type="EMBL" id="MDV7715234.1"/>
    </source>
</evidence>
<gene>
    <name evidence="3" type="ORF">GA838_05610</name>
</gene>
<dbReference type="InterPro" id="IPR027461">
    <property type="entry name" value="Carboxypeptidase_A_C_sf"/>
</dbReference>
<comment type="caution">
    <text evidence="3">The sequence shown here is derived from an EMBL/GenBank/DDBJ whole genome shotgun (WGS) entry which is preliminary data.</text>
</comment>